<protein>
    <recommendedName>
        <fullName evidence="2">DksA C4-type domain-containing protein</fullName>
    </recommendedName>
</protein>
<name>A0A0F9IKW6_9ZZZZ</name>
<sequence length="107" mass="12637">MKRKKVIRIKDPYLRKIRYNLRMLIIKAVEVKNSQLRKEFSRLYKMGNKEEAHKVNKEIQKNTSDLGRSICVCEVCGTAKEDLLYIPKYKSWFCVACAKLDRISVPQ</sequence>
<evidence type="ECO:0000313" key="1">
    <source>
        <dbReference type="EMBL" id="KKM28261.1"/>
    </source>
</evidence>
<reference evidence="1" key="1">
    <citation type="journal article" date="2015" name="Nature">
        <title>Complex archaea that bridge the gap between prokaryotes and eukaryotes.</title>
        <authorList>
            <person name="Spang A."/>
            <person name="Saw J.H."/>
            <person name="Jorgensen S.L."/>
            <person name="Zaremba-Niedzwiedzka K."/>
            <person name="Martijn J."/>
            <person name="Lind A.E."/>
            <person name="van Eijk R."/>
            <person name="Schleper C."/>
            <person name="Guy L."/>
            <person name="Ettema T.J."/>
        </authorList>
    </citation>
    <scope>NUCLEOTIDE SEQUENCE</scope>
</reference>
<gene>
    <name evidence="1" type="ORF">LCGC14_1566520</name>
</gene>
<proteinExistence type="predicted"/>
<comment type="caution">
    <text evidence="1">The sequence shown here is derived from an EMBL/GenBank/DDBJ whole genome shotgun (WGS) entry which is preliminary data.</text>
</comment>
<organism evidence="1">
    <name type="scientific">marine sediment metagenome</name>
    <dbReference type="NCBI Taxonomy" id="412755"/>
    <lineage>
        <taxon>unclassified sequences</taxon>
        <taxon>metagenomes</taxon>
        <taxon>ecological metagenomes</taxon>
    </lineage>
</organism>
<evidence type="ECO:0008006" key="2">
    <source>
        <dbReference type="Google" id="ProtNLM"/>
    </source>
</evidence>
<dbReference type="AlphaFoldDB" id="A0A0F9IKW6"/>
<dbReference type="EMBL" id="LAZR01012162">
    <property type="protein sequence ID" value="KKM28261.1"/>
    <property type="molecule type" value="Genomic_DNA"/>
</dbReference>
<accession>A0A0F9IKW6</accession>